<organism evidence="1 2">
    <name type="scientific">Oikopleura dioica</name>
    <name type="common">Tunicate</name>
    <dbReference type="NCBI Taxonomy" id="34765"/>
    <lineage>
        <taxon>Eukaryota</taxon>
        <taxon>Metazoa</taxon>
        <taxon>Chordata</taxon>
        <taxon>Tunicata</taxon>
        <taxon>Appendicularia</taxon>
        <taxon>Copelata</taxon>
        <taxon>Oikopleuridae</taxon>
        <taxon>Oikopleura</taxon>
    </lineage>
</organism>
<protein>
    <submittedName>
        <fullName evidence="1">Oidioi.mRNA.OKI2018_I69.XSR.g15485.t1.cds</fullName>
    </submittedName>
</protein>
<keyword evidence="2" id="KW-1185">Reference proteome</keyword>
<sequence length="98" mass="11567">MLQLRDFIPQAEEHESCRDFAKAEEIYSKGIAALDHWRLFWHRSKARMELALQSEDAESQQKHFEKALDDVKRLFKNQMAKMRAFGSPILAFKNNTKI</sequence>
<dbReference type="EMBL" id="OU015569">
    <property type="protein sequence ID" value="CAG5098233.1"/>
    <property type="molecule type" value="Genomic_DNA"/>
</dbReference>
<dbReference type="Proteomes" id="UP001158576">
    <property type="component" value="Chromosome XSR"/>
</dbReference>
<proteinExistence type="predicted"/>
<evidence type="ECO:0000313" key="1">
    <source>
        <dbReference type="EMBL" id="CAG5098233.1"/>
    </source>
</evidence>
<reference evidence="1 2" key="1">
    <citation type="submission" date="2021-04" db="EMBL/GenBank/DDBJ databases">
        <authorList>
            <person name="Bliznina A."/>
        </authorList>
    </citation>
    <scope>NUCLEOTIDE SEQUENCE [LARGE SCALE GENOMIC DNA]</scope>
</reference>
<name>A0ABN7SJE0_OIKDI</name>
<accession>A0ABN7SJE0</accession>
<gene>
    <name evidence="1" type="ORF">OKIOD_LOCUS7043</name>
</gene>
<evidence type="ECO:0000313" key="2">
    <source>
        <dbReference type="Proteomes" id="UP001158576"/>
    </source>
</evidence>